<reference evidence="2" key="1">
    <citation type="journal article" date="2023" name="Hortic. Res.">
        <title>A chromosome-level phased genome enabling allele-level studies in sweet orange: a case study on citrus Huanglongbing tolerance.</title>
        <authorList>
            <person name="Wu B."/>
            <person name="Yu Q."/>
            <person name="Deng Z."/>
            <person name="Duan Y."/>
            <person name="Luo F."/>
            <person name="Gmitter F. Jr."/>
        </authorList>
    </citation>
    <scope>NUCLEOTIDE SEQUENCE [LARGE SCALE GENOMIC DNA]</scope>
    <source>
        <strain evidence="2">cv. Valencia</strain>
    </source>
</reference>
<accession>A0ACB8LKF8</accession>
<comment type="caution">
    <text evidence="1">The sequence shown here is derived from an EMBL/GenBank/DDBJ whole genome shotgun (WGS) entry which is preliminary data.</text>
</comment>
<proteinExistence type="predicted"/>
<protein>
    <submittedName>
        <fullName evidence="1">Protein SHORT ROOT IN SALT MEDIUM 1</fullName>
    </submittedName>
</protein>
<dbReference type="EMBL" id="CM039173">
    <property type="protein sequence ID" value="KAH9773988.1"/>
    <property type="molecule type" value="Genomic_DNA"/>
</dbReference>
<gene>
    <name evidence="1" type="ORF">KPL71_013488</name>
</gene>
<keyword evidence="2" id="KW-1185">Reference proteome</keyword>
<evidence type="ECO:0000313" key="1">
    <source>
        <dbReference type="EMBL" id="KAH9773988.1"/>
    </source>
</evidence>
<sequence length="796" mass="89054">MCGLSRNALEELSSEKSFDDRVPHICNILRFAVLKKDHSFMAIGGPWNSVDGSDPSVDSSSLVQTAIRYAKDVTQLDLQDCHNWNRFIEIHYDRVGKDGLFSHKEVTVYFVPDLSECLPSLDTWRTQWLAHKKAVAERERQLSMKMERSREKKDGQKDKEMDTSKDVERTVKSEKKKASPYSGEAVKINEKEKSFTDLKGKATNQQGNGSDKKVEKIDGSESGREEKNVEEKDLVETTAAQTAGNAKPGKRRIIRRIVKQKVVDKAAGGENTVSNQNDKLDEKDAVEKKNANSEVSGHQEEPSIELVGVKTFTRKKVAKKASEENTFQSDNKGIQPEVTAEEKDQADDKPKDDSVPSGTAAVQDTGVRTTIKKKIIKRVLKRKVAGRTNDAVVDTKIDGNGDQKSLIQSENKTEDAGTQLADTEKKTSPEMKSKTPGALKLDVVANSGKTEIKVEKDGKKAGMGGDVESKTAKEKVSLKDTCIGIRGNSKDGERSKDEKPKNDKDGKGESRSHSNKEGKEKRKPEEPPRHPGLILRMKSKKDSKLRSLSLSLDSLLDYTDKDIEESSFELSLFGEMLYEMLQYQMGCRVLEFLQGLRIKFLSERNERKRQRSEVQEKENDKKSPKRSKIDELPATSKSTTPETTNSAQRDDKTTVVKEDTLVDHVNEAKVEEEKLKSKPNEETEDEEDPEEYPEEDEEMGDASSQPNSSNGNDEEEGKTDANAQSGMESGNEKDKANESNKEKTIMEAAEVKHSDVDMGKKGERNVETGKKEVFDKELLQVCSQKLSKILSMCLYL</sequence>
<organism evidence="1 2">
    <name type="scientific">Citrus sinensis</name>
    <name type="common">Sweet orange</name>
    <name type="synonym">Citrus aurantium var. sinensis</name>
    <dbReference type="NCBI Taxonomy" id="2711"/>
    <lineage>
        <taxon>Eukaryota</taxon>
        <taxon>Viridiplantae</taxon>
        <taxon>Streptophyta</taxon>
        <taxon>Embryophyta</taxon>
        <taxon>Tracheophyta</taxon>
        <taxon>Spermatophyta</taxon>
        <taxon>Magnoliopsida</taxon>
        <taxon>eudicotyledons</taxon>
        <taxon>Gunneridae</taxon>
        <taxon>Pentapetalae</taxon>
        <taxon>rosids</taxon>
        <taxon>malvids</taxon>
        <taxon>Sapindales</taxon>
        <taxon>Rutaceae</taxon>
        <taxon>Aurantioideae</taxon>
        <taxon>Citrus</taxon>
    </lineage>
</organism>
<name>A0ACB8LKF8_CITSI</name>
<dbReference type="Proteomes" id="UP000829398">
    <property type="component" value="Chromosome 4"/>
</dbReference>
<evidence type="ECO:0000313" key="2">
    <source>
        <dbReference type="Proteomes" id="UP000829398"/>
    </source>
</evidence>